<dbReference type="InterPro" id="IPR001619">
    <property type="entry name" value="Sec1-like"/>
</dbReference>
<sequence>MIYPVWMELCPSHIADANERLHDKMTSFVSKNKAAQMYGSRGGGELSTRDLQKMVQALPHYIEPIDKLSIHVDIATKINKWDNLNRALYFETLELRWTSTSKEQNQFTKLVQGFLYKKVRKLGYLQDLG</sequence>
<dbReference type="AlphaFoldDB" id="A0A699HLG1"/>
<evidence type="ECO:0000256" key="1">
    <source>
        <dbReference type="ARBA" id="ARBA00009884"/>
    </source>
</evidence>
<dbReference type="InterPro" id="IPR036045">
    <property type="entry name" value="Sec1-like_sf"/>
</dbReference>
<reference evidence="2" key="1">
    <citation type="journal article" date="2019" name="Sci. Rep.">
        <title>Draft genome of Tanacetum cinerariifolium, the natural source of mosquito coil.</title>
        <authorList>
            <person name="Yamashiro T."/>
            <person name="Shiraishi A."/>
            <person name="Satake H."/>
            <person name="Nakayama K."/>
        </authorList>
    </citation>
    <scope>NUCLEOTIDE SEQUENCE</scope>
</reference>
<dbReference type="InterPro" id="IPR043127">
    <property type="entry name" value="Sec-1-like_dom3a"/>
</dbReference>
<dbReference type="EMBL" id="BKCJ010173705">
    <property type="protein sequence ID" value="GEY38025.1"/>
    <property type="molecule type" value="Genomic_DNA"/>
</dbReference>
<dbReference type="Pfam" id="PF00995">
    <property type="entry name" value="Sec1"/>
    <property type="match status" value="1"/>
</dbReference>
<organism evidence="2">
    <name type="scientific">Tanacetum cinerariifolium</name>
    <name type="common">Dalmatian daisy</name>
    <name type="synonym">Chrysanthemum cinerariifolium</name>
    <dbReference type="NCBI Taxonomy" id="118510"/>
    <lineage>
        <taxon>Eukaryota</taxon>
        <taxon>Viridiplantae</taxon>
        <taxon>Streptophyta</taxon>
        <taxon>Embryophyta</taxon>
        <taxon>Tracheophyta</taxon>
        <taxon>Spermatophyta</taxon>
        <taxon>Magnoliopsida</taxon>
        <taxon>eudicotyledons</taxon>
        <taxon>Gunneridae</taxon>
        <taxon>Pentapetalae</taxon>
        <taxon>asterids</taxon>
        <taxon>campanulids</taxon>
        <taxon>Asterales</taxon>
        <taxon>Asteraceae</taxon>
        <taxon>Asteroideae</taxon>
        <taxon>Anthemideae</taxon>
        <taxon>Anthemidinae</taxon>
        <taxon>Tanacetum</taxon>
    </lineage>
</organism>
<dbReference type="SUPFAM" id="SSF56815">
    <property type="entry name" value="Sec1/munc18-like (SM) proteins"/>
    <property type="match status" value="1"/>
</dbReference>
<gene>
    <name evidence="2" type="ORF">Tci_409999</name>
</gene>
<dbReference type="Gene3D" id="3.90.830.10">
    <property type="entry name" value="Syntaxin Binding Protein 1, Chain A, domain 2"/>
    <property type="match status" value="1"/>
</dbReference>
<accession>A0A699HLG1</accession>
<comment type="caution">
    <text evidence="2">The sequence shown here is derived from an EMBL/GenBank/DDBJ whole genome shotgun (WGS) entry which is preliminary data.</text>
</comment>
<protein>
    <submittedName>
        <fullName evidence="2">SNARE-interacting protein KEULE-like</fullName>
    </submittedName>
</protein>
<name>A0A699HLG1_TANCI</name>
<dbReference type="GO" id="GO:0016192">
    <property type="term" value="P:vesicle-mediated transport"/>
    <property type="evidence" value="ECO:0007669"/>
    <property type="project" value="InterPro"/>
</dbReference>
<proteinExistence type="inferred from homology"/>
<comment type="similarity">
    <text evidence="1">Belongs to the STXBP/unc-18/SEC1 family.</text>
</comment>
<dbReference type="PANTHER" id="PTHR11679">
    <property type="entry name" value="VESICLE PROTEIN SORTING-ASSOCIATED"/>
    <property type="match status" value="1"/>
</dbReference>
<evidence type="ECO:0000313" key="2">
    <source>
        <dbReference type="EMBL" id="GEY38025.1"/>
    </source>
</evidence>